<dbReference type="Gene3D" id="3.40.50.150">
    <property type="entry name" value="Vaccinia Virus protein VP39"/>
    <property type="match status" value="1"/>
</dbReference>
<dbReference type="InterPro" id="IPR029063">
    <property type="entry name" value="SAM-dependent_MTases_sf"/>
</dbReference>
<sequence>MSRLDSAIRRLQAQRACLNWAVSEIADLPGPVMELGLGNGRTYDHLRSCLPGRRIYVFERKVAAHPDCTPDDQHLFEGEFRDTLPGASNRIGQAAALAHCDIGSGDRKLTAQLAEFVGPALVPHLAPGAIICTDQAFSAPELQAVNLPQGVAPGRYHLYRNKVI</sequence>
<dbReference type="EMBL" id="UINC01041385">
    <property type="protein sequence ID" value="SVB42578.1"/>
    <property type="molecule type" value="Genomic_DNA"/>
</dbReference>
<reference evidence="1" key="1">
    <citation type="submission" date="2018-05" db="EMBL/GenBank/DDBJ databases">
        <authorList>
            <person name="Lanie J.A."/>
            <person name="Ng W.-L."/>
            <person name="Kazmierczak K.M."/>
            <person name="Andrzejewski T.M."/>
            <person name="Davidsen T.M."/>
            <person name="Wayne K.J."/>
            <person name="Tettelin H."/>
            <person name="Glass J.I."/>
            <person name="Rusch D."/>
            <person name="Podicherti R."/>
            <person name="Tsui H.-C.T."/>
            <person name="Winkler M.E."/>
        </authorList>
    </citation>
    <scope>NUCLEOTIDE SEQUENCE</scope>
</reference>
<proteinExistence type="predicted"/>
<organism evidence="1">
    <name type="scientific">marine metagenome</name>
    <dbReference type="NCBI Taxonomy" id="408172"/>
    <lineage>
        <taxon>unclassified sequences</taxon>
        <taxon>metagenomes</taxon>
        <taxon>ecological metagenomes</taxon>
    </lineage>
</organism>
<dbReference type="Pfam" id="PF12692">
    <property type="entry name" value="Methyltransf_17"/>
    <property type="match status" value="1"/>
</dbReference>
<dbReference type="InterPro" id="IPR025690">
    <property type="entry name" value="Methyltransf_put"/>
</dbReference>
<gene>
    <name evidence="1" type="ORF">METZ01_LOCUS195432</name>
</gene>
<evidence type="ECO:0008006" key="2">
    <source>
        <dbReference type="Google" id="ProtNLM"/>
    </source>
</evidence>
<name>A0A382DW29_9ZZZZ</name>
<evidence type="ECO:0000313" key="1">
    <source>
        <dbReference type="EMBL" id="SVB42578.1"/>
    </source>
</evidence>
<protein>
    <recommendedName>
        <fullName evidence="2">S-adenosyl-L-methionine methyltransferase</fullName>
    </recommendedName>
</protein>
<dbReference type="AlphaFoldDB" id="A0A382DW29"/>
<accession>A0A382DW29</accession>